<protein>
    <recommendedName>
        <fullName evidence="4">Peptidase M14 domain-containing protein</fullName>
    </recommendedName>
</protein>
<dbReference type="PANTHER" id="PTHR12756">
    <property type="entry name" value="CYTOSOLIC CARBOXYPEPTIDASE"/>
    <property type="match status" value="1"/>
</dbReference>
<dbReference type="GO" id="GO:0004181">
    <property type="term" value="F:metallocarboxypeptidase activity"/>
    <property type="evidence" value="ECO:0007669"/>
    <property type="project" value="InterPro"/>
</dbReference>
<dbReference type="Pfam" id="PF00246">
    <property type="entry name" value="Peptidase_M14"/>
    <property type="match status" value="1"/>
</dbReference>
<dbReference type="InterPro" id="IPR040626">
    <property type="entry name" value="Pepdidase_M14_N"/>
</dbReference>
<proteinExistence type="inferred from homology"/>
<dbReference type="CDD" id="cd06908">
    <property type="entry name" value="M14_AGBL4_like"/>
    <property type="match status" value="1"/>
</dbReference>
<evidence type="ECO:0000256" key="2">
    <source>
        <dbReference type="ARBA" id="ARBA00005988"/>
    </source>
</evidence>
<dbReference type="EnsemblMetazoa" id="XM_003388395.3">
    <property type="protein sequence ID" value="XP_003388443.3"/>
    <property type="gene ID" value="LOC100640333"/>
</dbReference>
<dbReference type="EnsemblMetazoa" id="Aqu2.1.25027_001">
    <property type="protein sequence ID" value="Aqu2.1.25027_001"/>
    <property type="gene ID" value="Aqu2.1.25027"/>
</dbReference>
<reference evidence="6" key="1">
    <citation type="journal article" date="2010" name="Nature">
        <title>The Amphimedon queenslandica genome and the evolution of animal complexity.</title>
        <authorList>
            <person name="Srivastava M."/>
            <person name="Simakov O."/>
            <person name="Chapman J."/>
            <person name="Fahey B."/>
            <person name="Gauthier M.E."/>
            <person name="Mitros T."/>
            <person name="Richards G.S."/>
            <person name="Conaco C."/>
            <person name="Dacre M."/>
            <person name="Hellsten U."/>
            <person name="Larroux C."/>
            <person name="Putnam N.H."/>
            <person name="Stanke M."/>
            <person name="Adamska M."/>
            <person name="Darling A."/>
            <person name="Degnan S.M."/>
            <person name="Oakley T.H."/>
            <person name="Plachetzki D.C."/>
            <person name="Zhai Y."/>
            <person name="Adamski M."/>
            <person name="Calcino A."/>
            <person name="Cummins S.F."/>
            <person name="Goodstein D.M."/>
            <person name="Harris C."/>
            <person name="Jackson D.J."/>
            <person name="Leys S.P."/>
            <person name="Shu S."/>
            <person name="Woodcroft B.J."/>
            <person name="Vervoort M."/>
            <person name="Kosik K.S."/>
            <person name="Manning G."/>
            <person name="Degnan B.M."/>
            <person name="Rokhsar D.S."/>
        </authorList>
    </citation>
    <scope>NUCLEOTIDE SEQUENCE [LARGE SCALE GENOMIC DNA]</scope>
</reference>
<dbReference type="FunFam" id="2.60.40.3120:FF:000003">
    <property type="entry name" value="cytosolic carboxypeptidase 6 isoform X2"/>
    <property type="match status" value="1"/>
</dbReference>
<evidence type="ECO:0000313" key="5">
    <source>
        <dbReference type="EnsemblMetazoa" id="Aqu2.1.25027_001"/>
    </source>
</evidence>
<dbReference type="AlphaFoldDB" id="A0A1X7UC38"/>
<dbReference type="InterPro" id="IPR050821">
    <property type="entry name" value="Cytosolic_carboxypeptidase"/>
</dbReference>
<comment type="similarity">
    <text evidence="2 3">Belongs to the peptidase M14 family.</text>
</comment>
<dbReference type="Proteomes" id="UP000007879">
    <property type="component" value="Unassembled WGS sequence"/>
</dbReference>
<gene>
    <name evidence="5" type="primary">100640333</name>
</gene>
<evidence type="ECO:0000256" key="1">
    <source>
        <dbReference type="ARBA" id="ARBA00001947"/>
    </source>
</evidence>
<reference evidence="5" key="2">
    <citation type="submission" date="2017-05" db="UniProtKB">
        <authorList>
            <consortium name="EnsemblMetazoa"/>
        </authorList>
    </citation>
    <scope>IDENTIFICATION</scope>
</reference>
<evidence type="ECO:0000256" key="3">
    <source>
        <dbReference type="PROSITE-ProRule" id="PRU01379"/>
    </source>
</evidence>
<dbReference type="Pfam" id="PF18027">
    <property type="entry name" value="Pepdidase_M14_N"/>
    <property type="match status" value="1"/>
</dbReference>
<name>A0A1X7UC38_AMPQE</name>
<dbReference type="GO" id="GO:0008270">
    <property type="term" value="F:zinc ion binding"/>
    <property type="evidence" value="ECO:0007669"/>
    <property type="project" value="InterPro"/>
</dbReference>
<dbReference type="Gene3D" id="2.60.40.3120">
    <property type="match status" value="1"/>
</dbReference>
<dbReference type="Gene3D" id="3.40.630.10">
    <property type="entry name" value="Zn peptidases"/>
    <property type="match status" value="1"/>
</dbReference>
<evidence type="ECO:0000259" key="4">
    <source>
        <dbReference type="PROSITE" id="PS52035"/>
    </source>
</evidence>
<feature type="active site" description="Proton donor/acceptor" evidence="3">
    <location>
        <position position="415"/>
    </location>
</feature>
<dbReference type="KEGG" id="aqu:100640333"/>
<evidence type="ECO:0000313" key="6">
    <source>
        <dbReference type="Proteomes" id="UP000007879"/>
    </source>
</evidence>
<dbReference type="PROSITE" id="PS52035">
    <property type="entry name" value="PEPTIDASE_M14"/>
    <property type="match status" value="1"/>
</dbReference>
<sequence length="455" mass="52876">MAACSSGILKSSDREDSEGEINLMDKMESSSKGDFVGNVSHYIPLPDCYKGPINKGHLLFDACFEGGNLGRVDYVSHFEYDLFVRPDTCNPRFRVWFNFTVSNTKNQQRIIFHVVNFSKTKSLYREGMSPLVLSTSRPEWCRIPPKNVFYYRSPDHQRNYVMSFAFAFDNEEDTYQFAYCYPYTYTKLQQYLQKLDSLGKDYYKREILGYSVQQRNLDLITISSPENLKLGSKAKVILITGRIHPGESPSSYVCEGIMGFLMSDTREARLLRKHLVFKIIPMLNPDGVFLGNYRCSLMGFDLNRHWHDPSPWAHPTLHATKQLVMRLDKEKETDLEFYVDIHAHSTLTNGFMYGNVYDEEKRFESHAVYPKLLCQRAHDFSWGKTSFNKDAEKAGTGRRYLGDCLHEHTNCYTLEVSFFCYTDKETGDHIPYTQEGYVELGRNVVKTFIDYYQLL</sequence>
<dbReference type="eggNOG" id="KOG3641">
    <property type="taxonomic scope" value="Eukaryota"/>
</dbReference>
<organism evidence="5">
    <name type="scientific">Amphimedon queenslandica</name>
    <name type="common">Sponge</name>
    <dbReference type="NCBI Taxonomy" id="400682"/>
    <lineage>
        <taxon>Eukaryota</taxon>
        <taxon>Metazoa</taxon>
        <taxon>Porifera</taxon>
        <taxon>Demospongiae</taxon>
        <taxon>Heteroscleromorpha</taxon>
        <taxon>Haplosclerida</taxon>
        <taxon>Niphatidae</taxon>
        <taxon>Amphimedon</taxon>
    </lineage>
</organism>
<keyword evidence="6" id="KW-1185">Reference proteome</keyword>
<dbReference type="GO" id="GO:0006508">
    <property type="term" value="P:proteolysis"/>
    <property type="evidence" value="ECO:0007669"/>
    <property type="project" value="InterPro"/>
</dbReference>
<dbReference type="SUPFAM" id="SSF53187">
    <property type="entry name" value="Zn-dependent exopeptidases"/>
    <property type="match status" value="1"/>
</dbReference>
<feature type="domain" description="Peptidase M14" evidence="4">
    <location>
        <begin position="181"/>
        <end position="452"/>
    </location>
</feature>
<dbReference type="InParanoid" id="A0A1X7UC38"/>
<accession>A0A1X7UC38</accession>
<comment type="cofactor">
    <cofactor evidence="1">
        <name>Zn(2+)</name>
        <dbReference type="ChEBI" id="CHEBI:29105"/>
    </cofactor>
</comment>
<dbReference type="PANTHER" id="PTHR12756:SF9">
    <property type="entry name" value="CYTOSOLIC CARBOXYPEPTIDASE 6"/>
    <property type="match status" value="1"/>
</dbReference>
<dbReference type="OrthoDB" id="10253041at2759"/>
<dbReference type="InterPro" id="IPR000834">
    <property type="entry name" value="Peptidase_M14"/>
</dbReference>